<evidence type="ECO:0000256" key="1">
    <source>
        <dbReference type="ARBA" id="ARBA00004571"/>
    </source>
</evidence>
<evidence type="ECO:0000256" key="2">
    <source>
        <dbReference type="ARBA" id="ARBA00022448"/>
    </source>
</evidence>
<evidence type="ECO:0000256" key="4">
    <source>
        <dbReference type="ARBA" id="ARBA00022692"/>
    </source>
</evidence>
<keyword evidence="3 10" id="KW-1134">Transmembrane beta strand</keyword>
<evidence type="ECO:0000256" key="3">
    <source>
        <dbReference type="ARBA" id="ARBA00022452"/>
    </source>
</evidence>
<dbReference type="Gene3D" id="2.40.170.20">
    <property type="entry name" value="TonB-dependent receptor, beta-barrel domain"/>
    <property type="match status" value="1"/>
</dbReference>
<dbReference type="InterPro" id="IPR012910">
    <property type="entry name" value="Plug_dom"/>
</dbReference>
<dbReference type="GO" id="GO:0009279">
    <property type="term" value="C:cell outer membrane"/>
    <property type="evidence" value="ECO:0007669"/>
    <property type="project" value="UniProtKB-SubCell"/>
</dbReference>
<keyword evidence="6 11" id="KW-0798">TonB box</keyword>
<dbReference type="GO" id="GO:0044718">
    <property type="term" value="P:siderophore transmembrane transport"/>
    <property type="evidence" value="ECO:0007669"/>
    <property type="project" value="TreeGrafter"/>
</dbReference>
<dbReference type="OrthoDB" id="1109239at2"/>
<dbReference type="PANTHER" id="PTHR30069:SF29">
    <property type="entry name" value="HEMOGLOBIN AND HEMOGLOBIN-HAPTOGLOBIN-BINDING PROTEIN 1-RELATED"/>
    <property type="match status" value="1"/>
</dbReference>
<organism evidence="15 16">
    <name type="scientific">Barnesiella intestinihominis YIT 11860</name>
    <dbReference type="NCBI Taxonomy" id="742726"/>
    <lineage>
        <taxon>Bacteria</taxon>
        <taxon>Pseudomonadati</taxon>
        <taxon>Bacteroidota</taxon>
        <taxon>Bacteroidia</taxon>
        <taxon>Bacteroidales</taxon>
        <taxon>Barnesiellaceae</taxon>
        <taxon>Barnesiella</taxon>
    </lineage>
</organism>
<evidence type="ECO:0000256" key="8">
    <source>
        <dbReference type="ARBA" id="ARBA00023170"/>
    </source>
</evidence>
<evidence type="ECO:0000256" key="11">
    <source>
        <dbReference type="RuleBase" id="RU003357"/>
    </source>
</evidence>
<feature type="chain" id="PRO_5003843548" description="TonB-dependent receptor" evidence="12">
    <location>
        <begin position="20"/>
        <end position="640"/>
    </location>
</feature>
<dbReference type="AlphaFoldDB" id="K0X6Q9"/>
<keyword evidence="5 12" id="KW-0732">Signal</keyword>
<evidence type="ECO:0000256" key="7">
    <source>
        <dbReference type="ARBA" id="ARBA00023136"/>
    </source>
</evidence>
<keyword evidence="4 10" id="KW-0812">Transmembrane</keyword>
<dbReference type="PATRIC" id="fig|742726.3.peg.2134"/>
<dbReference type="InterPro" id="IPR000531">
    <property type="entry name" value="Beta-barrel_TonB"/>
</dbReference>
<evidence type="ECO:0000313" key="16">
    <source>
        <dbReference type="Proteomes" id="UP000006044"/>
    </source>
</evidence>
<protein>
    <recommendedName>
        <fullName evidence="17">TonB-dependent receptor</fullName>
    </recommendedName>
</protein>
<dbReference type="Pfam" id="PF00593">
    <property type="entry name" value="TonB_dep_Rec_b-barrel"/>
    <property type="match status" value="1"/>
</dbReference>
<dbReference type="InterPro" id="IPR037066">
    <property type="entry name" value="Plug_dom_sf"/>
</dbReference>
<dbReference type="CDD" id="cd01347">
    <property type="entry name" value="ligand_gated_channel"/>
    <property type="match status" value="1"/>
</dbReference>
<evidence type="ECO:0000259" key="14">
    <source>
        <dbReference type="Pfam" id="PF07715"/>
    </source>
</evidence>
<dbReference type="GO" id="GO:0015344">
    <property type="term" value="F:siderophore uptake transmembrane transporter activity"/>
    <property type="evidence" value="ECO:0007669"/>
    <property type="project" value="TreeGrafter"/>
</dbReference>
<keyword evidence="16" id="KW-1185">Reference proteome</keyword>
<dbReference type="GeneID" id="77849258"/>
<feature type="domain" description="TonB-dependent receptor-like beta-barrel" evidence="13">
    <location>
        <begin position="224"/>
        <end position="614"/>
    </location>
</feature>
<gene>
    <name evidence="15" type="ORF">HMPREF9448_02040</name>
</gene>
<evidence type="ECO:0000259" key="13">
    <source>
        <dbReference type="Pfam" id="PF00593"/>
    </source>
</evidence>
<name>K0X6Q9_9BACT</name>
<dbReference type="Pfam" id="PF07715">
    <property type="entry name" value="Plug"/>
    <property type="match status" value="1"/>
</dbReference>
<feature type="signal peptide" evidence="12">
    <location>
        <begin position="1"/>
        <end position="19"/>
    </location>
</feature>
<sequence length="640" mass="71537">MKTKLLLLFFALGEITASAQTDSLPNITKASNGKLIDAIQIHEVVVTGTRNETDIRHLPMTISVIDRKQIEQSMQPSILPILTQQVPGLFITARGIMGYGVSGGAAGGMSLRGIGSGSGRLMVLIDGHPQYMGLMGHPIADAYQSLMAERVEVLRGPASVLYGSNAMGGVINIVTRQLHEEGVKTNINLGYGSFNTLQSEVTNRIRKGGFTSLISGSYNRTDGHRRNMGFEQYGGYAKLGYEFSPYWNIRGDVNVTHFNASQPGEVTDPMIDADQSITRGMTSVAVENRYERTSGAVSFFYNWGDHWINDGYTANPDDKNSPKPYRFDSHDDMMGISWYQSAQLFTGNRLTAGVDYYRFGGKAQNRYVEGERNGEREHIVDKVQHEIAGYIDFRQDISHWLTLDAGIRIDHHSHIGTEWIPQAGLSFHLPGSIELKASAGKGFRYPTIREMYMFPPKNPDLRPESMWNYELAFAQRLLDGRLSYGINVFYIDGKNLIVAVPRAGATPLNMNTGKIDNTGVEAEAAYRIHPHWSIETNYSYLHMDNPVLGAPEHKFYAGAMFSKNRWTVSTGLQYVANLYTDVDHVQTEDFVLWNINGSFKVTEWFDIWARGENLLAQRYEINAGYPMPKATIMAGINVKF</sequence>
<dbReference type="RefSeq" id="WP_008862442.1">
    <property type="nucleotide sequence ID" value="NZ_JH815205.1"/>
</dbReference>
<evidence type="ECO:0000256" key="10">
    <source>
        <dbReference type="PROSITE-ProRule" id="PRU01360"/>
    </source>
</evidence>
<dbReference type="SUPFAM" id="SSF56935">
    <property type="entry name" value="Porins"/>
    <property type="match status" value="1"/>
</dbReference>
<dbReference type="EMBL" id="ADLE01000014">
    <property type="protein sequence ID" value="EJZ63384.1"/>
    <property type="molecule type" value="Genomic_DNA"/>
</dbReference>
<dbReference type="HOGENOM" id="CLU_008287_18_5_10"/>
<dbReference type="STRING" id="742726.HMPREF9448_02040"/>
<evidence type="ECO:0000313" key="15">
    <source>
        <dbReference type="EMBL" id="EJZ63384.1"/>
    </source>
</evidence>
<evidence type="ECO:0000256" key="9">
    <source>
        <dbReference type="ARBA" id="ARBA00023237"/>
    </source>
</evidence>
<evidence type="ECO:0000256" key="12">
    <source>
        <dbReference type="SAM" id="SignalP"/>
    </source>
</evidence>
<accession>K0X6Q9</accession>
<comment type="caution">
    <text evidence="15">The sequence shown here is derived from an EMBL/GenBank/DDBJ whole genome shotgun (WGS) entry which is preliminary data.</text>
</comment>
<dbReference type="PANTHER" id="PTHR30069">
    <property type="entry name" value="TONB-DEPENDENT OUTER MEMBRANE RECEPTOR"/>
    <property type="match status" value="1"/>
</dbReference>
<reference evidence="15 16" key="1">
    <citation type="submission" date="2012-08" db="EMBL/GenBank/DDBJ databases">
        <title>The Genome Sequence of Barnesiella intestinihominis YIT 11860.</title>
        <authorList>
            <consortium name="The Broad Institute Genome Sequencing Platform"/>
            <person name="Earl A."/>
            <person name="Ward D."/>
            <person name="Feldgarden M."/>
            <person name="Gevers D."/>
            <person name="Morotomi M."/>
            <person name="Walker B."/>
            <person name="Young S.K."/>
            <person name="Zeng Q."/>
            <person name="Gargeya S."/>
            <person name="Fitzgerald M."/>
            <person name="Haas B."/>
            <person name="Abouelleil A."/>
            <person name="Alvarado L."/>
            <person name="Arachchi H.M."/>
            <person name="Berlin A.M."/>
            <person name="Chapman S.B."/>
            <person name="Goldberg J."/>
            <person name="Griggs A."/>
            <person name="Gujja S."/>
            <person name="Hansen M."/>
            <person name="Howarth C."/>
            <person name="Imamovic A."/>
            <person name="Larimer J."/>
            <person name="McCowen C."/>
            <person name="Montmayeur A."/>
            <person name="Murphy C."/>
            <person name="Neiman D."/>
            <person name="Pearson M."/>
            <person name="Priest M."/>
            <person name="Roberts A."/>
            <person name="Saif S."/>
            <person name="Shea T."/>
            <person name="Sisk P."/>
            <person name="Sykes S."/>
            <person name="Wortman J."/>
            <person name="Nusbaum C."/>
            <person name="Birren B."/>
        </authorList>
    </citation>
    <scope>NUCLEOTIDE SEQUENCE [LARGE SCALE GENOMIC DNA]</scope>
    <source>
        <strain evidence="15 16">YIT 11860</strain>
    </source>
</reference>
<keyword evidence="7 10" id="KW-0472">Membrane</keyword>
<dbReference type="InterPro" id="IPR036942">
    <property type="entry name" value="Beta-barrel_TonB_sf"/>
</dbReference>
<evidence type="ECO:0000256" key="6">
    <source>
        <dbReference type="ARBA" id="ARBA00023077"/>
    </source>
</evidence>
<keyword evidence="9 10" id="KW-0998">Cell outer membrane</keyword>
<dbReference type="PROSITE" id="PS52016">
    <property type="entry name" value="TONB_DEPENDENT_REC_3"/>
    <property type="match status" value="1"/>
</dbReference>
<dbReference type="Proteomes" id="UP000006044">
    <property type="component" value="Unassembled WGS sequence"/>
</dbReference>
<feature type="domain" description="TonB-dependent receptor plug" evidence="14">
    <location>
        <begin position="55"/>
        <end position="170"/>
    </location>
</feature>
<proteinExistence type="inferred from homology"/>
<evidence type="ECO:0000256" key="5">
    <source>
        <dbReference type="ARBA" id="ARBA00022729"/>
    </source>
</evidence>
<dbReference type="eggNOG" id="COG4206">
    <property type="taxonomic scope" value="Bacteria"/>
</dbReference>
<comment type="subcellular location">
    <subcellularLocation>
        <location evidence="1 10">Cell outer membrane</location>
        <topology evidence="1 10">Multi-pass membrane protein</topology>
    </subcellularLocation>
</comment>
<evidence type="ECO:0008006" key="17">
    <source>
        <dbReference type="Google" id="ProtNLM"/>
    </source>
</evidence>
<keyword evidence="2 10" id="KW-0813">Transport</keyword>
<keyword evidence="8" id="KW-0675">Receptor</keyword>
<dbReference type="InterPro" id="IPR039426">
    <property type="entry name" value="TonB-dep_rcpt-like"/>
</dbReference>
<comment type="similarity">
    <text evidence="10 11">Belongs to the TonB-dependent receptor family.</text>
</comment>
<dbReference type="Gene3D" id="2.170.130.10">
    <property type="entry name" value="TonB-dependent receptor, plug domain"/>
    <property type="match status" value="1"/>
</dbReference>